<dbReference type="STRING" id="913774.A0A0C3GSE3"/>
<feature type="domain" description="Aconitase A/isopropylmalate dehydratase small subunit swivel" evidence="7">
    <location>
        <begin position="693"/>
        <end position="745"/>
    </location>
</feature>
<accession>A0A0C3GSE3</accession>
<dbReference type="InParanoid" id="A0A0C3GSE3"/>
<dbReference type="Pfam" id="PF00330">
    <property type="entry name" value="Aconitase"/>
    <property type="match status" value="1"/>
</dbReference>
<dbReference type="OrthoDB" id="419183at2759"/>
<keyword evidence="3" id="KW-0411">Iron-sulfur</keyword>
<dbReference type="GO" id="GO:0051536">
    <property type="term" value="F:iron-sulfur cluster binding"/>
    <property type="evidence" value="ECO:0007669"/>
    <property type="project" value="UniProtKB-KW"/>
</dbReference>
<evidence type="ECO:0008006" key="10">
    <source>
        <dbReference type="Google" id="ProtNLM"/>
    </source>
</evidence>
<dbReference type="NCBIfam" id="TIGR02087">
    <property type="entry name" value="LEUD_arch"/>
    <property type="match status" value="1"/>
</dbReference>
<dbReference type="InterPro" id="IPR015931">
    <property type="entry name" value="Acnase/IPM_dHydase_lsu_aba_1/3"/>
</dbReference>
<evidence type="ECO:0000256" key="5">
    <source>
        <dbReference type="SAM" id="MobiDB-lite"/>
    </source>
</evidence>
<name>A0A0C3GSE3_OIDMZ</name>
<dbReference type="HOGENOM" id="CLU_006714_3_3_1"/>
<dbReference type="Pfam" id="PF00694">
    <property type="entry name" value="Aconitase_C"/>
    <property type="match status" value="1"/>
</dbReference>
<reference evidence="8 9" key="1">
    <citation type="submission" date="2014-04" db="EMBL/GenBank/DDBJ databases">
        <authorList>
            <consortium name="DOE Joint Genome Institute"/>
            <person name="Kuo A."/>
            <person name="Martino E."/>
            <person name="Perotto S."/>
            <person name="Kohler A."/>
            <person name="Nagy L.G."/>
            <person name="Floudas D."/>
            <person name="Copeland A."/>
            <person name="Barry K.W."/>
            <person name="Cichocki N."/>
            <person name="Veneault-Fourrey C."/>
            <person name="LaButti K."/>
            <person name="Lindquist E.A."/>
            <person name="Lipzen A."/>
            <person name="Lundell T."/>
            <person name="Morin E."/>
            <person name="Murat C."/>
            <person name="Sun H."/>
            <person name="Tunlid A."/>
            <person name="Henrissat B."/>
            <person name="Grigoriev I.V."/>
            <person name="Hibbett D.S."/>
            <person name="Martin F."/>
            <person name="Nordberg H.P."/>
            <person name="Cantor M.N."/>
            <person name="Hua S.X."/>
        </authorList>
    </citation>
    <scope>NUCLEOTIDE SEQUENCE [LARGE SCALE GENOMIC DNA]</scope>
    <source>
        <strain evidence="8 9">Zn</strain>
    </source>
</reference>
<feature type="region of interest" description="Disordered" evidence="5">
    <location>
        <begin position="577"/>
        <end position="598"/>
    </location>
</feature>
<proteinExistence type="predicted"/>
<reference evidence="9" key="2">
    <citation type="submission" date="2015-01" db="EMBL/GenBank/DDBJ databases">
        <title>Evolutionary Origins and Diversification of the Mycorrhizal Mutualists.</title>
        <authorList>
            <consortium name="DOE Joint Genome Institute"/>
            <consortium name="Mycorrhizal Genomics Consortium"/>
            <person name="Kohler A."/>
            <person name="Kuo A."/>
            <person name="Nagy L.G."/>
            <person name="Floudas D."/>
            <person name="Copeland A."/>
            <person name="Barry K.W."/>
            <person name="Cichocki N."/>
            <person name="Veneault-Fourrey C."/>
            <person name="LaButti K."/>
            <person name="Lindquist E.A."/>
            <person name="Lipzen A."/>
            <person name="Lundell T."/>
            <person name="Morin E."/>
            <person name="Murat C."/>
            <person name="Riley R."/>
            <person name="Ohm R."/>
            <person name="Sun H."/>
            <person name="Tunlid A."/>
            <person name="Henrissat B."/>
            <person name="Grigoriev I.V."/>
            <person name="Hibbett D.S."/>
            <person name="Martin F."/>
        </authorList>
    </citation>
    <scope>NUCLEOTIDE SEQUENCE [LARGE SCALE GENOMIC DNA]</scope>
    <source>
        <strain evidence="9">Zn</strain>
    </source>
</reference>
<dbReference type="Gene3D" id="3.30.499.10">
    <property type="entry name" value="Aconitase, domain 3"/>
    <property type="match status" value="2"/>
</dbReference>
<dbReference type="PANTHER" id="PTHR43822:SF2">
    <property type="entry name" value="HOMOACONITASE, MITOCHONDRIAL"/>
    <property type="match status" value="1"/>
</dbReference>
<evidence type="ECO:0000259" key="6">
    <source>
        <dbReference type="Pfam" id="PF00330"/>
    </source>
</evidence>
<dbReference type="SUPFAM" id="SSF52016">
    <property type="entry name" value="LeuD/IlvD-like"/>
    <property type="match status" value="1"/>
</dbReference>
<dbReference type="InterPro" id="IPR000573">
    <property type="entry name" value="AconitaseA/IPMdHydase_ssu_swvl"/>
</dbReference>
<organism evidence="8 9">
    <name type="scientific">Oidiodendron maius (strain Zn)</name>
    <dbReference type="NCBI Taxonomy" id="913774"/>
    <lineage>
        <taxon>Eukaryota</taxon>
        <taxon>Fungi</taxon>
        <taxon>Dikarya</taxon>
        <taxon>Ascomycota</taxon>
        <taxon>Pezizomycotina</taxon>
        <taxon>Leotiomycetes</taxon>
        <taxon>Leotiomycetes incertae sedis</taxon>
        <taxon>Myxotrichaceae</taxon>
        <taxon>Oidiodendron</taxon>
    </lineage>
</organism>
<protein>
    <recommendedName>
        <fullName evidence="10">Aconitase/3-isopropylmalate dehydratase large subunit alpha/beta/alpha domain-containing protein</fullName>
    </recommendedName>
</protein>
<evidence type="ECO:0000256" key="1">
    <source>
        <dbReference type="ARBA" id="ARBA00022723"/>
    </source>
</evidence>
<dbReference type="GO" id="GO:0016836">
    <property type="term" value="F:hydro-lyase activity"/>
    <property type="evidence" value="ECO:0007669"/>
    <property type="project" value="InterPro"/>
</dbReference>
<dbReference type="EMBL" id="KN832879">
    <property type="protein sequence ID" value="KIM98980.1"/>
    <property type="molecule type" value="Genomic_DNA"/>
</dbReference>
<dbReference type="InterPro" id="IPR015928">
    <property type="entry name" value="Aconitase/3IPM_dehydase_swvl"/>
</dbReference>
<dbReference type="InterPro" id="IPR050067">
    <property type="entry name" value="IPM_dehydratase_rel_enz"/>
</dbReference>
<keyword evidence="1" id="KW-0479">Metal-binding</keyword>
<dbReference type="InterPro" id="IPR036008">
    <property type="entry name" value="Aconitase_4Fe-4S_dom"/>
</dbReference>
<dbReference type="GO" id="GO:0046872">
    <property type="term" value="F:metal ion binding"/>
    <property type="evidence" value="ECO:0007669"/>
    <property type="project" value="UniProtKB-KW"/>
</dbReference>
<dbReference type="Proteomes" id="UP000054321">
    <property type="component" value="Unassembled WGS sequence"/>
</dbReference>
<keyword evidence="4" id="KW-0456">Lyase</keyword>
<evidence type="ECO:0000313" key="8">
    <source>
        <dbReference type="EMBL" id="KIM98980.1"/>
    </source>
</evidence>
<evidence type="ECO:0000256" key="2">
    <source>
        <dbReference type="ARBA" id="ARBA00023004"/>
    </source>
</evidence>
<dbReference type="SUPFAM" id="SSF53732">
    <property type="entry name" value="Aconitase iron-sulfur domain"/>
    <property type="match status" value="1"/>
</dbReference>
<dbReference type="GO" id="GO:0170034">
    <property type="term" value="P:L-amino acid biosynthetic process"/>
    <property type="evidence" value="ECO:0007669"/>
    <property type="project" value="UniProtKB-ARBA"/>
</dbReference>
<sequence>MSQEINFKIQSDCPSIKQVLAYLKDIRSITCNQEKGSSASLPPQNFLGLLKSLSETLLSAGFGREAEALADVYGISTLSTDFGGLGYNTNAQLDQKEEAEALFLVSAWLEALNSADRSKAPATHLPSRPEGRRSMTLSEKIFAAHDIDRRGEVKPGDVVRVNVDWIMASELSWKGMESAYEALGKPGIFRNDRFWLAGDHVVDPRIKDIPQVKALVRSSENARQQFKMTEYQGMNYTIMHTEFCRERAQPGMLVIGSDSHTCSAGSVGALAVGLGVADVTMPLITGETWFRIPESVNIKFINAPSPGIGGKDTILYIMKELKRNTVAADRVVEFTGPGLAHLSCDARFAISNMTTEFGGVSGIFVPDQITFDFVSRRKSPRHKRNSDYFRPDEDAEYAATHVIDLAKVESFVARYPSPDDVVPVSELEGTVLDGCFIGACTTAEEDLILGAMVLEVGLRKGLVPLKHGKRKVVPGSLPILNRLKTLGLAEIYTQAGFQIGVPGCSYCVGMGADRAGEGEVWISSQNRNFKNRMGKGAIGHLGSAATVAASSFGMKITDPRPFLDAIDQTRLREILGSQPTNAPKTSPVYIEPGQRSSAQTARVNQREKKQTLSPWNGNLATGNPVESFLPVSLPDTQDIRQGRVQCLGDFIDTDALAPSEILTSCTTNEEFGQHCLKHTHPHFRSLVKDGFNVVVAGHAFGCGSSRENAVSALLGAGVICVIAKSFAFIYGRNQPNLGLLGITIVDESFHEAAVDGTSIDIDMDRFRVRIGEREWPFEFSIMEKELIQVGGLSNAFRKFGSKLFEVMCKQTKVHAGDTLPNDGCGNGQGLEW</sequence>
<dbReference type="PRINTS" id="PR00415">
    <property type="entry name" value="ACONITASE"/>
</dbReference>
<dbReference type="InterPro" id="IPR011827">
    <property type="entry name" value="LeuD_type2/HacB/DmdB"/>
</dbReference>
<dbReference type="PANTHER" id="PTHR43822">
    <property type="entry name" value="HOMOACONITASE, MITOCHONDRIAL-RELATED"/>
    <property type="match status" value="1"/>
</dbReference>
<dbReference type="AlphaFoldDB" id="A0A0C3GSE3"/>
<feature type="domain" description="Aconitase/3-isopropylmalate dehydratase large subunit alpha/beta/alpha" evidence="6">
    <location>
        <begin position="217"/>
        <end position="427"/>
    </location>
</feature>
<dbReference type="InterPro" id="IPR001030">
    <property type="entry name" value="Acoase/IPM_deHydtase_lsu_aba"/>
</dbReference>
<dbReference type="Gene3D" id="3.20.19.10">
    <property type="entry name" value="Aconitase, domain 4"/>
    <property type="match status" value="1"/>
</dbReference>
<gene>
    <name evidence="8" type="ORF">OIDMADRAFT_104872</name>
</gene>
<evidence type="ECO:0000259" key="7">
    <source>
        <dbReference type="Pfam" id="PF00694"/>
    </source>
</evidence>
<keyword evidence="9" id="KW-1185">Reference proteome</keyword>
<evidence type="ECO:0000313" key="9">
    <source>
        <dbReference type="Proteomes" id="UP000054321"/>
    </source>
</evidence>
<dbReference type="GO" id="GO:0170038">
    <property type="term" value="P:proteinogenic amino acid biosynthetic process"/>
    <property type="evidence" value="ECO:0007669"/>
    <property type="project" value="UniProtKB-ARBA"/>
</dbReference>
<evidence type="ECO:0000256" key="4">
    <source>
        <dbReference type="ARBA" id="ARBA00023239"/>
    </source>
</evidence>
<keyword evidence="2" id="KW-0408">Iron</keyword>
<evidence type="ECO:0000256" key="3">
    <source>
        <dbReference type="ARBA" id="ARBA00023014"/>
    </source>
</evidence>